<evidence type="ECO:0000259" key="5">
    <source>
        <dbReference type="Pfam" id="PF07731"/>
    </source>
</evidence>
<dbReference type="PANTHER" id="PTHR11709">
    <property type="entry name" value="MULTI-COPPER OXIDASE"/>
    <property type="match status" value="1"/>
</dbReference>
<dbReference type="PROSITE" id="PS00080">
    <property type="entry name" value="MULTICOPPER_OXIDASE2"/>
    <property type="match status" value="1"/>
</dbReference>
<accession>A0ABZ1B5R5</accession>
<gene>
    <name evidence="6" type="ORF">U6N30_12125</name>
</gene>
<dbReference type="PROSITE" id="PS00079">
    <property type="entry name" value="MULTICOPPER_OXIDASE1"/>
    <property type="match status" value="1"/>
</dbReference>
<proteinExistence type="predicted"/>
<evidence type="ECO:0000256" key="2">
    <source>
        <dbReference type="ARBA" id="ARBA00023002"/>
    </source>
</evidence>
<dbReference type="PANTHER" id="PTHR11709:SF394">
    <property type="entry name" value="FI03373P-RELATED"/>
    <property type="match status" value="1"/>
</dbReference>
<evidence type="ECO:0000313" key="7">
    <source>
        <dbReference type="Proteomes" id="UP001324287"/>
    </source>
</evidence>
<protein>
    <submittedName>
        <fullName evidence="6">Multicopper oxidase domain-containing protein</fullName>
    </submittedName>
</protein>
<sequence length="173" mass="19153">MADRRAAGGPGRLGTRPAALHGQRRHPAPPVADRPAELTGQLLAYDTLLAREPLALPDGAPDRRYDLVLSGTEIGGQSYPDADPLPVAEGEWVRFTMRNTSAKWHPMHLHGHHFQVLTTIGRGPVKDTVTVPARGGEVTFDFLATNPGRWLFHCHNHHHMEDGMVRLVEYGRR</sequence>
<dbReference type="SUPFAM" id="SSF49503">
    <property type="entry name" value="Cupredoxins"/>
    <property type="match status" value="1"/>
</dbReference>
<reference evidence="6 7" key="1">
    <citation type="submission" date="2023-12" db="EMBL/GenBank/DDBJ databases">
        <title>Blastococcus brunescens sp. nov., an actonobacterium isolated from sandstone collected in sahara desert.</title>
        <authorList>
            <person name="Gtari M."/>
            <person name="Ghodhbane F."/>
        </authorList>
    </citation>
    <scope>NUCLEOTIDE SEQUENCE [LARGE SCALE GENOMIC DNA]</scope>
    <source>
        <strain evidence="6 7">BMG 8361</strain>
    </source>
</reference>
<evidence type="ECO:0000256" key="4">
    <source>
        <dbReference type="SAM" id="MobiDB-lite"/>
    </source>
</evidence>
<keyword evidence="2" id="KW-0560">Oxidoreductase</keyword>
<dbReference type="InterPro" id="IPR008972">
    <property type="entry name" value="Cupredoxin"/>
</dbReference>
<evidence type="ECO:0000256" key="3">
    <source>
        <dbReference type="ARBA" id="ARBA00023008"/>
    </source>
</evidence>
<keyword evidence="7" id="KW-1185">Reference proteome</keyword>
<keyword evidence="1" id="KW-0479">Metal-binding</keyword>
<dbReference type="InterPro" id="IPR002355">
    <property type="entry name" value="Cu_oxidase_Cu_BS"/>
</dbReference>
<feature type="domain" description="Plastocyanin-like" evidence="5">
    <location>
        <begin position="76"/>
        <end position="168"/>
    </location>
</feature>
<dbReference type="Pfam" id="PF07731">
    <property type="entry name" value="Cu-oxidase_2"/>
    <property type="match status" value="1"/>
</dbReference>
<dbReference type="Gene3D" id="2.60.40.420">
    <property type="entry name" value="Cupredoxins - blue copper proteins"/>
    <property type="match status" value="1"/>
</dbReference>
<organism evidence="6 7">
    <name type="scientific">Blastococcus brunescens</name>
    <dbReference type="NCBI Taxonomy" id="1564165"/>
    <lineage>
        <taxon>Bacteria</taxon>
        <taxon>Bacillati</taxon>
        <taxon>Actinomycetota</taxon>
        <taxon>Actinomycetes</taxon>
        <taxon>Geodermatophilales</taxon>
        <taxon>Geodermatophilaceae</taxon>
        <taxon>Blastococcus</taxon>
    </lineage>
</organism>
<keyword evidence="3" id="KW-0186">Copper</keyword>
<dbReference type="InterPro" id="IPR033138">
    <property type="entry name" value="Cu_oxidase_CS"/>
</dbReference>
<dbReference type="Proteomes" id="UP001324287">
    <property type="component" value="Chromosome"/>
</dbReference>
<evidence type="ECO:0000256" key="1">
    <source>
        <dbReference type="ARBA" id="ARBA00022723"/>
    </source>
</evidence>
<dbReference type="InterPro" id="IPR045087">
    <property type="entry name" value="Cu-oxidase_fam"/>
</dbReference>
<name>A0ABZ1B5R5_9ACTN</name>
<dbReference type="EMBL" id="CP141261">
    <property type="protein sequence ID" value="WRL66165.1"/>
    <property type="molecule type" value="Genomic_DNA"/>
</dbReference>
<dbReference type="InterPro" id="IPR011706">
    <property type="entry name" value="Cu-oxidase_C"/>
</dbReference>
<feature type="region of interest" description="Disordered" evidence="4">
    <location>
        <begin position="1"/>
        <end position="35"/>
    </location>
</feature>
<evidence type="ECO:0000313" key="6">
    <source>
        <dbReference type="EMBL" id="WRL66165.1"/>
    </source>
</evidence>
<dbReference type="RefSeq" id="WP_324277482.1">
    <property type="nucleotide sequence ID" value="NZ_CP141261.1"/>
</dbReference>